<dbReference type="EMBL" id="VHII01000015">
    <property type="protein sequence ID" value="KAF1380077.1"/>
    <property type="molecule type" value="Genomic_DNA"/>
</dbReference>
<gene>
    <name evidence="4" type="ORF">PFLUV_G00182730</name>
</gene>
<evidence type="ECO:0000256" key="2">
    <source>
        <dbReference type="SAM" id="MobiDB-lite"/>
    </source>
</evidence>
<dbReference type="InterPro" id="IPR007527">
    <property type="entry name" value="Znf_SWIM"/>
</dbReference>
<organism evidence="4 5">
    <name type="scientific">Perca fluviatilis</name>
    <name type="common">European perch</name>
    <dbReference type="NCBI Taxonomy" id="8168"/>
    <lineage>
        <taxon>Eukaryota</taxon>
        <taxon>Metazoa</taxon>
        <taxon>Chordata</taxon>
        <taxon>Craniata</taxon>
        <taxon>Vertebrata</taxon>
        <taxon>Euteleostomi</taxon>
        <taxon>Actinopterygii</taxon>
        <taxon>Neopterygii</taxon>
        <taxon>Teleostei</taxon>
        <taxon>Neoteleostei</taxon>
        <taxon>Acanthomorphata</taxon>
        <taxon>Eupercaria</taxon>
        <taxon>Perciformes</taxon>
        <taxon>Percoidei</taxon>
        <taxon>Percidae</taxon>
        <taxon>Percinae</taxon>
        <taxon>Perca</taxon>
    </lineage>
</organism>
<feature type="domain" description="SWIM-type" evidence="3">
    <location>
        <begin position="69"/>
        <end position="105"/>
    </location>
</feature>
<dbReference type="PROSITE" id="PS50966">
    <property type="entry name" value="ZF_SWIM"/>
    <property type="match status" value="1"/>
</dbReference>
<keyword evidence="1" id="KW-0479">Metal-binding</keyword>
<reference evidence="4 5" key="1">
    <citation type="submission" date="2019-06" db="EMBL/GenBank/DDBJ databases">
        <title>A chromosome-scale genome assembly of the European perch, Perca fluviatilis.</title>
        <authorList>
            <person name="Roques C."/>
            <person name="Zahm M."/>
            <person name="Cabau C."/>
            <person name="Klopp C."/>
            <person name="Bouchez O."/>
            <person name="Donnadieu C."/>
            <person name="Kuhl H."/>
            <person name="Gislard M."/>
            <person name="Guendouz S."/>
            <person name="Journot L."/>
            <person name="Haffray P."/>
            <person name="Bestin A."/>
            <person name="Morvezen R."/>
            <person name="Feron R."/>
            <person name="Wen M."/>
            <person name="Jouanno E."/>
            <person name="Herpin A."/>
            <person name="Schartl M."/>
            <person name="Postlethwait J."/>
            <person name="Schaerlinger B."/>
            <person name="Chardard D."/>
            <person name="Lecocq T."/>
            <person name="Poncet C."/>
            <person name="Jaffrelo L."/>
            <person name="Lampietro C."/>
            <person name="Guiguen Y."/>
        </authorList>
    </citation>
    <scope>NUCLEOTIDE SEQUENCE [LARGE SCALE GENOMIC DNA]</scope>
    <source>
        <tissue evidence="4">Blood</tissue>
    </source>
</reference>
<evidence type="ECO:0000313" key="4">
    <source>
        <dbReference type="EMBL" id="KAF1380077.1"/>
    </source>
</evidence>
<sequence length="148" mass="16303">MKSPADASSSWAKSVSFKAVLRRHISHFSRPARGVGWDWVEEGPGTRFGPAPKWIRDTVSFSRTSSTTTKIVFQADAAELQETSCSCTAGKVLCNHLVALLFQSAHYSMLQVRAVPPPVACTSSLQTWHRPRTKDPSQTRKSCLLGKD</sequence>
<evidence type="ECO:0000313" key="5">
    <source>
        <dbReference type="Proteomes" id="UP000465112"/>
    </source>
</evidence>
<keyword evidence="5" id="KW-1185">Reference proteome</keyword>
<name>A0A6A5DX61_PERFL</name>
<evidence type="ECO:0000259" key="3">
    <source>
        <dbReference type="PROSITE" id="PS50966"/>
    </source>
</evidence>
<dbReference type="GO" id="GO:0008270">
    <property type="term" value="F:zinc ion binding"/>
    <property type="evidence" value="ECO:0007669"/>
    <property type="project" value="UniProtKB-KW"/>
</dbReference>
<protein>
    <recommendedName>
        <fullName evidence="3">SWIM-type domain-containing protein</fullName>
    </recommendedName>
</protein>
<comment type="caution">
    <text evidence="4">The sequence shown here is derived from an EMBL/GenBank/DDBJ whole genome shotgun (WGS) entry which is preliminary data.</text>
</comment>
<proteinExistence type="predicted"/>
<dbReference type="Proteomes" id="UP000465112">
    <property type="component" value="Chromosome 15"/>
</dbReference>
<keyword evidence="1" id="KW-0862">Zinc</keyword>
<evidence type="ECO:0000256" key="1">
    <source>
        <dbReference type="PROSITE-ProRule" id="PRU00325"/>
    </source>
</evidence>
<dbReference type="AlphaFoldDB" id="A0A6A5DX61"/>
<keyword evidence="1" id="KW-0863">Zinc-finger</keyword>
<feature type="region of interest" description="Disordered" evidence="2">
    <location>
        <begin position="126"/>
        <end position="148"/>
    </location>
</feature>
<accession>A0A6A5DX61</accession>